<name>A0A543K7T0_9MICO</name>
<evidence type="ECO:0000313" key="1">
    <source>
        <dbReference type="EMBL" id="TQM91146.1"/>
    </source>
</evidence>
<proteinExistence type="predicted"/>
<protein>
    <submittedName>
        <fullName evidence="1">Uncharacterized protein</fullName>
    </submittedName>
</protein>
<dbReference type="AlphaFoldDB" id="A0A543K7T0"/>
<reference evidence="1 2" key="1">
    <citation type="submission" date="2019-06" db="EMBL/GenBank/DDBJ databases">
        <title>Sequencing the genomes of 1000 actinobacteria strains.</title>
        <authorList>
            <person name="Klenk H.-P."/>
        </authorList>
    </citation>
    <scope>NUCLEOTIDE SEQUENCE [LARGE SCALE GENOMIC DNA]</scope>
    <source>
        <strain evidence="1 2">DSM 12362</strain>
    </source>
</reference>
<sequence length="148" mass="15936">MLALGFVAIAVIATVAFNRYMNFQTVTFELRECTAPLTAVSTWQEVQAAACDPAPIDGDVLTMWHEGSQSSADATTETSWTFEGVPVNTVTNALEIRTVEASETVVLAEPDNQQIRRALTSDAAGLRWSANIGDRGPTTYWVLVTPAG</sequence>
<organism evidence="1 2">
    <name type="scientific">Ornithinimicrobium humiphilum</name>
    <dbReference type="NCBI Taxonomy" id="125288"/>
    <lineage>
        <taxon>Bacteria</taxon>
        <taxon>Bacillati</taxon>
        <taxon>Actinomycetota</taxon>
        <taxon>Actinomycetes</taxon>
        <taxon>Micrococcales</taxon>
        <taxon>Ornithinimicrobiaceae</taxon>
        <taxon>Ornithinimicrobium</taxon>
    </lineage>
</organism>
<dbReference type="Proteomes" id="UP000315133">
    <property type="component" value="Unassembled WGS sequence"/>
</dbReference>
<evidence type="ECO:0000313" key="2">
    <source>
        <dbReference type="Proteomes" id="UP000315133"/>
    </source>
</evidence>
<accession>A0A543K7T0</accession>
<dbReference type="EMBL" id="VFPU01000002">
    <property type="protein sequence ID" value="TQM91146.1"/>
    <property type="molecule type" value="Genomic_DNA"/>
</dbReference>
<comment type="caution">
    <text evidence="1">The sequence shown here is derived from an EMBL/GenBank/DDBJ whole genome shotgun (WGS) entry which is preliminary data.</text>
</comment>
<gene>
    <name evidence="1" type="ORF">FB476_2872</name>
</gene>
<keyword evidence="2" id="KW-1185">Reference proteome</keyword>